<feature type="transmembrane region" description="Helical" evidence="1">
    <location>
        <begin position="269"/>
        <end position="288"/>
    </location>
</feature>
<dbReference type="GO" id="GO:0020037">
    <property type="term" value="F:heme binding"/>
    <property type="evidence" value="ECO:0007669"/>
    <property type="project" value="InterPro"/>
</dbReference>
<dbReference type="GO" id="GO:0017004">
    <property type="term" value="P:cytochrome complex assembly"/>
    <property type="evidence" value="ECO:0007669"/>
    <property type="project" value="InterPro"/>
</dbReference>
<dbReference type="PANTHER" id="PTHR38034:SF1">
    <property type="entry name" value="INNER MEMBRANE PROTEIN YPJD"/>
    <property type="match status" value="1"/>
</dbReference>
<gene>
    <name evidence="3" type="primary">ypjD</name>
    <name evidence="3" type="ORF">HT99x_00785</name>
</gene>
<keyword evidence="1" id="KW-0472">Membrane</keyword>
<organism evidence="3">
    <name type="scientific">Candidatus Berkiella aquae</name>
    <dbReference type="NCBI Taxonomy" id="295108"/>
    <lineage>
        <taxon>Bacteria</taxon>
        <taxon>Pseudomonadati</taxon>
        <taxon>Pseudomonadota</taxon>
        <taxon>Gammaproteobacteria</taxon>
        <taxon>Candidatus Berkiellales</taxon>
        <taxon>Candidatus Berkiellaceae</taxon>
        <taxon>Candidatus Berkiella</taxon>
    </lineage>
</organism>
<protein>
    <submittedName>
        <fullName evidence="3">Inner membrane protein YpjD</fullName>
    </submittedName>
</protein>
<feature type="domain" description="Cytochrome c assembly protein" evidence="2">
    <location>
        <begin position="96"/>
        <end position="286"/>
    </location>
</feature>
<feature type="transmembrane region" description="Helical" evidence="1">
    <location>
        <begin position="123"/>
        <end position="140"/>
    </location>
</feature>
<feature type="transmembrane region" description="Helical" evidence="1">
    <location>
        <begin position="34"/>
        <end position="55"/>
    </location>
</feature>
<feature type="transmembrane region" description="Helical" evidence="1">
    <location>
        <begin position="91"/>
        <end position="111"/>
    </location>
</feature>
<feature type="transmembrane region" description="Helical" evidence="1">
    <location>
        <begin position="239"/>
        <end position="257"/>
    </location>
</feature>
<proteinExistence type="predicted"/>
<dbReference type="InterPro" id="IPR052372">
    <property type="entry name" value="YpjD/HemX"/>
</dbReference>
<feature type="transmembrane region" description="Helical" evidence="1">
    <location>
        <begin position="152"/>
        <end position="178"/>
    </location>
</feature>
<feature type="transmembrane region" description="Helical" evidence="1">
    <location>
        <begin position="12"/>
        <end position="28"/>
    </location>
</feature>
<dbReference type="GO" id="GO:0005886">
    <property type="term" value="C:plasma membrane"/>
    <property type="evidence" value="ECO:0007669"/>
    <property type="project" value="TreeGrafter"/>
</dbReference>
<comment type="caution">
    <text evidence="3">The sequence shown here is derived from an EMBL/GenBank/DDBJ whole genome shotgun (WGS) entry which is preliminary data.</text>
</comment>
<dbReference type="PANTHER" id="PTHR38034">
    <property type="entry name" value="INNER MEMBRANE PROTEIN YPJD"/>
    <property type="match status" value="1"/>
</dbReference>
<dbReference type="EMBL" id="LKAJ01000002">
    <property type="protein sequence ID" value="KRG22363.1"/>
    <property type="molecule type" value="Genomic_DNA"/>
</dbReference>
<feature type="transmembrane region" description="Helical" evidence="1">
    <location>
        <begin position="204"/>
        <end position="227"/>
    </location>
</feature>
<evidence type="ECO:0000259" key="2">
    <source>
        <dbReference type="Pfam" id="PF01578"/>
    </source>
</evidence>
<keyword evidence="1" id="KW-1133">Transmembrane helix</keyword>
<dbReference type="STRING" id="295108.HT99x_00785"/>
<evidence type="ECO:0000313" key="3">
    <source>
        <dbReference type="EMBL" id="KRG22363.1"/>
    </source>
</evidence>
<dbReference type="Pfam" id="PF01578">
    <property type="entry name" value="Cytochrom_C_asm"/>
    <property type="match status" value="1"/>
</dbReference>
<accession>A0A0Q9YNJ3</accession>
<reference evidence="3" key="1">
    <citation type="submission" date="2015-09" db="EMBL/GenBank/DDBJ databases">
        <title>Draft Genome Sequences of Two Novel Amoeba-resistant Intranuclear Bacteria, Candidatus Berkiella cookevillensis and Candidatus Berkiella aquae.</title>
        <authorList>
            <person name="Mehari Y.T."/>
            <person name="Arivett B.A."/>
            <person name="Farone A.L."/>
            <person name="Gunderson J.H."/>
            <person name="Farone M.B."/>
        </authorList>
    </citation>
    <scope>NUCLEOTIDE SEQUENCE [LARGE SCALE GENOMIC DNA]</scope>
    <source>
        <strain evidence="3">HT99</strain>
    </source>
</reference>
<sequence length="289" mass="32649">MPICVGRKHSIRWASYAMISAIFIWLLSMNLENIGILTFLLYISIALAQGFHLFGRLTFPRWQYRVGSFLALSGHGWLLYRYIEMPEGQNLYWLCMLSFTLWLMNIITLIASFRAQVANLSSLTFPLSAISLALVMHFAGSDIMDTKAHPGVLAHIFISMFAISLLLLASLQAIFMGLQNHLLKHHKPSAILHILPPLQAMETLLFYIIWCGVLFFSGSLLSGFFYQGPLLTSHLLPKIILALCAWVLLVSLLLGRYRFGWRGPTAIRWTLSGTTFALLSYFGTKALLF</sequence>
<keyword evidence="1" id="KW-0812">Transmembrane</keyword>
<evidence type="ECO:0000256" key="1">
    <source>
        <dbReference type="SAM" id="Phobius"/>
    </source>
</evidence>
<dbReference type="AlphaFoldDB" id="A0A0Q9YNJ3"/>
<dbReference type="InterPro" id="IPR002541">
    <property type="entry name" value="Cyt_c_assembly"/>
</dbReference>
<name>A0A0Q9YNJ3_9GAMM</name>